<evidence type="ECO:0000313" key="2">
    <source>
        <dbReference type="Proteomes" id="UP001642484"/>
    </source>
</evidence>
<protein>
    <recommendedName>
        <fullName evidence="3">Subtilisin</fullName>
    </recommendedName>
</protein>
<dbReference type="EMBL" id="CAXAMN010022708">
    <property type="protein sequence ID" value="CAK9072196.1"/>
    <property type="molecule type" value="Genomic_DNA"/>
</dbReference>
<dbReference type="Proteomes" id="UP001642484">
    <property type="component" value="Unassembled WGS sequence"/>
</dbReference>
<comment type="caution">
    <text evidence="1">The sequence shown here is derived from an EMBL/GenBank/DDBJ whole genome shotgun (WGS) entry which is preliminary data.</text>
</comment>
<evidence type="ECO:0008006" key="3">
    <source>
        <dbReference type="Google" id="ProtNLM"/>
    </source>
</evidence>
<reference evidence="1 2" key="1">
    <citation type="submission" date="2024-02" db="EMBL/GenBank/DDBJ databases">
        <authorList>
            <person name="Chen Y."/>
            <person name="Shah S."/>
            <person name="Dougan E. K."/>
            <person name="Thang M."/>
            <person name="Chan C."/>
        </authorList>
    </citation>
    <scope>NUCLEOTIDE SEQUENCE [LARGE SCALE GENOMIC DNA]</scope>
</reference>
<sequence length="323" mass="35220">HFASSSFYLRFAQGEEMNIPVLASLVHVVTGVCLEGGIPPHERKNLENANGESYPIGIYVPDWAASSAANILVGTIVEEIFGFNISLGSGTSSPSSFYALSGCTDPTSAVNQGCNSEAVSKYHISMEIWVDLYPLAWQSLQDKYPNVAAKNLGNMGYDGVVSAFIPKPVQKEAYKTEGVALQYFRNWNASWYQPSKYFDSISMISTALIRPCSDPVSNMQDDASMRRHIHFTGDANGTVFNSTSGSYSARCDDGYWWIAPSCRANTSLCVPYVMAGPGWSLEEYMQKATIWNMPFALGVAATSVVIIARQPVAFQLTSLSAKT</sequence>
<keyword evidence="2" id="KW-1185">Reference proteome</keyword>
<evidence type="ECO:0000313" key="1">
    <source>
        <dbReference type="EMBL" id="CAK9072196.1"/>
    </source>
</evidence>
<name>A0ABP0P8W6_9DINO</name>
<proteinExistence type="predicted"/>
<gene>
    <name evidence="1" type="ORF">CCMP2556_LOCUS35507</name>
</gene>
<accession>A0ABP0P8W6</accession>
<feature type="non-terminal residue" evidence="1">
    <location>
        <position position="1"/>
    </location>
</feature>
<organism evidence="1 2">
    <name type="scientific">Durusdinium trenchii</name>
    <dbReference type="NCBI Taxonomy" id="1381693"/>
    <lineage>
        <taxon>Eukaryota</taxon>
        <taxon>Sar</taxon>
        <taxon>Alveolata</taxon>
        <taxon>Dinophyceae</taxon>
        <taxon>Suessiales</taxon>
        <taxon>Symbiodiniaceae</taxon>
        <taxon>Durusdinium</taxon>
    </lineage>
</organism>